<dbReference type="PANTHER" id="PTHR11587">
    <property type="entry name" value="ARGININOSUCCINATE SYNTHASE"/>
    <property type="match status" value="1"/>
</dbReference>
<dbReference type="Gene3D" id="3.40.50.620">
    <property type="entry name" value="HUPs"/>
    <property type="match status" value="1"/>
</dbReference>
<evidence type="ECO:0000256" key="6">
    <source>
        <dbReference type="ARBA" id="ARBA00022741"/>
    </source>
</evidence>
<dbReference type="GO" id="GO:0005737">
    <property type="term" value="C:cytoplasm"/>
    <property type="evidence" value="ECO:0007669"/>
    <property type="project" value="TreeGrafter"/>
</dbReference>
<evidence type="ECO:0000259" key="9">
    <source>
        <dbReference type="Pfam" id="PF20979"/>
    </source>
</evidence>
<dbReference type="SUPFAM" id="SSF52402">
    <property type="entry name" value="Adenine nucleotide alpha hydrolases-like"/>
    <property type="match status" value="1"/>
</dbReference>
<dbReference type="PANTHER" id="PTHR11587:SF2">
    <property type="entry name" value="ARGININOSUCCINATE SYNTHASE"/>
    <property type="match status" value="1"/>
</dbReference>
<dbReference type="EC" id="6.3.4.5" evidence="2"/>
<evidence type="ECO:0000313" key="10">
    <source>
        <dbReference type="EMBL" id="GGU56848.1"/>
    </source>
</evidence>
<dbReference type="Gene3D" id="3.90.1260.10">
    <property type="entry name" value="Argininosuccinate synthetase, chain A, domain 2"/>
    <property type="match status" value="1"/>
</dbReference>
<dbReference type="GO" id="GO:0000053">
    <property type="term" value="P:argininosuccinate metabolic process"/>
    <property type="evidence" value="ECO:0007669"/>
    <property type="project" value="TreeGrafter"/>
</dbReference>
<dbReference type="UniPathway" id="UPA00068">
    <property type="reaction ID" value="UER00113"/>
</dbReference>
<feature type="domain" description="Arginosuccinate synthase-like N-terminal" evidence="8">
    <location>
        <begin position="23"/>
        <end position="136"/>
    </location>
</feature>
<dbReference type="EMBL" id="JPRF03000028">
    <property type="protein sequence ID" value="OEV36307.1"/>
    <property type="molecule type" value="Genomic_DNA"/>
</dbReference>
<dbReference type="AlphaFoldDB" id="A0A1E7N6H5"/>
<reference evidence="12" key="3">
    <citation type="submission" date="2016-08" db="EMBL/GenBank/DDBJ databases">
        <title>Sequencing, assembly and comparative genomics of S. aureofaciens ATCC 10762.</title>
        <authorList>
            <person name="Gradnigo J.S."/>
            <person name="Johnson N."/>
            <person name="Somerville G.A."/>
        </authorList>
    </citation>
    <scope>NUCLEOTIDE SEQUENCE [LARGE SCALE GENOMIC DNA]</scope>
    <source>
        <strain evidence="12">ATCC 10762 / DSM 40127 / CCM 3239 / JCM 4008 / LMG 5968 / NBRC 12843 / NCIMB 8234 / A-377</strain>
    </source>
</reference>
<reference evidence="11" key="4">
    <citation type="submission" date="2016-08" db="EMBL/GenBank/DDBJ databases">
        <title>Sequencing, Assembly and Comparative Genomics of S. aureofaciens ATCC 10762.</title>
        <authorList>
            <person name="Gradnigo J.S."/>
            <person name="Johnson N."/>
            <person name="Somerville G.A."/>
        </authorList>
    </citation>
    <scope>NUCLEOTIDE SEQUENCE [LARGE SCALE GENOMIC DNA]</scope>
    <source>
        <strain evidence="11">ATCC 10762</strain>
    </source>
</reference>
<evidence type="ECO:0000256" key="3">
    <source>
        <dbReference type="ARBA" id="ARBA00022571"/>
    </source>
</evidence>
<evidence type="ECO:0000256" key="4">
    <source>
        <dbReference type="ARBA" id="ARBA00022598"/>
    </source>
</evidence>
<dbReference type="InterPro" id="IPR048267">
    <property type="entry name" value="Arginosuc_syn_N"/>
</dbReference>
<dbReference type="Proteomes" id="UP000610124">
    <property type="component" value="Unassembled WGS sequence"/>
</dbReference>
<dbReference type="Pfam" id="PF20979">
    <property type="entry name" value="Arginosuc_syn_C"/>
    <property type="match status" value="1"/>
</dbReference>
<keyword evidence="5" id="KW-0028">Amino-acid biosynthesis</keyword>
<dbReference type="GO" id="GO:0006526">
    <property type="term" value="P:L-arginine biosynthetic process"/>
    <property type="evidence" value="ECO:0007669"/>
    <property type="project" value="UniProtKB-UniPathway"/>
</dbReference>
<dbReference type="Proteomes" id="UP000037395">
    <property type="component" value="Unassembled WGS sequence"/>
</dbReference>
<dbReference type="GO" id="GO:0000050">
    <property type="term" value="P:urea cycle"/>
    <property type="evidence" value="ECO:0007669"/>
    <property type="project" value="TreeGrafter"/>
</dbReference>
<dbReference type="InterPro" id="IPR014729">
    <property type="entry name" value="Rossmann-like_a/b/a_fold"/>
</dbReference>
<dbReference type="SUPFAM" id="SSF69864">
    <property type="entry name" value="Argininosuccinate synthetase, C-terminal domain"/>
    <property type="match status" value="1"/>
</dbReference>
<dbReference type="EMBL" id="BMUB01000001">
    <property type="protein sequence ID" value="GGU56848.1"/>
    <property type="molecule type" value="Genomic_DNA"/>
</dbReference>
<proteinExistence type="predicted"/>
<keyword evidence="6" id="KW-0547">Nucleotide-binding</keyword>
<organism evidence="11 12">
    <name type="scientific">Kitasatospora aureofaciens</name>
    <name type="common">Streptomyces aureofaciens</name>
    <dbReference type="NCBI Taxonomy" id="1894"/>
    <lineage>
        <taxon>Bacteria</taxon>
        <taxon>Bacillati</taxon>
        <taxon>Actinomycetota</taxon>
        <taxon>Actinomycetes</taxon>
        <taxon>Kitasatosporales</taxon>
        <taxon>Streptomycetaceae</taxon>
        <taxon>Kitasatospora</taxon>
    </lineage>
</organism>
<evidence type="ECO:0000256" key="1">
    <source>
        <dbReference type="ARBA" id="ARBA00004967"/>
    </source>
</evidence>
<dbReference type="InterPro" id="IPR024074">
    <property type="entry name" value="AS_cat/multimer_dom_body"/>
</dbReference>
<dbReference type="InterPro" id="IPR048268">
    <property type="entry name" value="Arginosuc_syn_C"/>
</dbReference>
<comment type="pathway">
    <text evidence="1">Amino-acid biosynthesis; L-arginine biosynthesis; L-arginine from L-ornithine and carbamoyl phosphate: step 2/3.</text>
</comment>
<reference evidence="11 12" key="2">
    <citation type="submission" date="2014-07" db="EMBL/GenBank/DDBJ databases">
        <authorList>
            <person name="Zhang J.E."/>
            <person name="Yang H."/>
            <person name="Guo J."/>
            <person name="Deng Z."/>
            <person name="Luo H."/>
            <person name="Luo M."/>
            <person name="Zhao B."/>
        </authorList>
    </citation>
    <scope>NUCLEOTIDE SEQUENCE [LARGE SCALE GENOMIC DNA]</scope>
    <source>
        <strain evidence="11">ATCC 10762</strain>
        <strain evidence="12">ATCC 10762 / DSM 40127 / CCM 3239 / JCM 4008 / LMG 5968 / NBRC 12843 / NCIMB 8234 / A-377</strain>
    </source>
</reference>
<evidence type="ECO:0000256" key="7">
    <source>
        <dbReference type="ARBA" id="ARBA00022840"/>
    </source>
</evidence>
<dbReference type="OrthoDB" id="9801641at2"/>
<dbReference type="InterPro" id="IPR001518">
    <property type="entry name" value="Arginosuc_synth"/>
</dbReference>
<comment type="caution">
    <text evidence="11">The sequence shown here is derived from an EMBL/GenBank/DDBJ whole genome shotgun (WGS) entry which is preliminary data.</text>
</comment>
<evidence type="ECO:0000313" key="12">
    <source>
        <dbReference type="Proteomes" id="UP000037395"/>
    </source>
</evidence>
<evidence type="ECO:0000256" key="2">
    <source>
        <dbReference type="ARBA" id="ARBA00012286"/>
    </source>
</evidence>
<keyword evidence="4" id="KW-0436">Ligase</keyword>
<gene>
    <name evidence="10" type="primary">argG</name>
    <name evidence="10" type="ORF">GCM10010502_04070</name>
    <name evidence="11" type="ORF">HS99_0030335</name>
</gene>
<accession>A0A8H9HCA1</accession>
<dbReference type="NCBIfam" id="NF038212">
    <property type="entry name" value="argG_rel"/>
    <property type="match status" value="1"/>
</dbReference>
<accession>A0A1E7N6H5</accession>
<reference evidence="10" key="5">
    <citation type="submission" date="2020-09" db="EMBL/GenBank/DDBJ databases">
        <authorList>
            <person name="Sun Q."/>
            <person name="Ohkuma M."/>
        </authorList>
    </citation>
    <scope>NUCLEOTIDE SEQUENCE</scope>
    <source>
        <strain evidence="10">JCM 4434</strain>
    </source>
</reference>
<keyword evidence="3" id="KW-0055">Arginine biosynthesis</keyword>
<dbReference type="GO" id="GO:0004055">
    <property type="term" value="F:argininosuccinate synthase activity"/>
    <property type="evidence" value="ECO:0007669"/>
    <property type="project" value="UniProtKB-EC"/>
</dbReference>
<sequence length="400" mass="44420">MTSQVLRSFGELDTIARDPSAPVVTLFSGGLDSSYLLHRLVRAGARNVHAVSVDLGEDESGEHKQRIADRLGVRLHLLDGRQEFAEDYVRPAIAAHAVYLDTHPVSSTLSRPLIAKLALATARELGATTVLHTANRSQNTLRRLNGAIGLLGFAGRYGSPYDLDPVDREQKMRELKEVGLDQLSERLVSGDSNLWCREFESGILDDPEDHAVPEELYRWSALRPAGAPETVEVAFEAGRPVAVDGRPLPLTELIDALNHLVGAHGLGRYSGLEHLDHGSKVLEIREMPAAWLLLRSRRHLETATLAAELLREKLHQEQLWVREALEGRWFGELRQAAQAFIDVCSAPVTGSVRWRLAAGSAETRAIVADRPRYLRDREAWEHRSVAAERAAFTPIRPQEQ</sequence>
<dbReference type="GeneID" id="97483596"/>
<keyword evidence="7" id="KW-0067">ATP-binding</keyword>
<evidence type="ECO:0000313" key="11">
    <source>
        <dbReference type="EMBL" id="OEV36307.1"/>
    </source>
</evidence>
<evidence type="ECO:0000259" key="8">
    <source>
        <dbReference type="Pfam" id="PF00764"/>
    </source>
</evidence>
<dbReference type="GO" id="GO:0005524">
    <property type="term" value="F:ATP binding"/>
    <property type="evidence" value="ECO:0007669"/>
    <property type="project" value="UniProtKB-KW"/>
</dbReference>
<feature type="domain" description="Arginosuccinate synthase C-terminal" evidence="9">
    <location>
        <begin position="189"/>
        <end position="365"/>
    </location>
</feature>
<evidence type="ECO:0000256" key="5">
    <source>
        <dbReference type="ARBA" id="ARBA00022605"/>
    </source>
</evidence>
<keyword evidence="12" id="KW-1185">Reference proteome</keyword>
<name>A0A1E7N6H5_KITAU</name>
<protein>
    <recommendedName>
        <fullName evidence="2">argininosuccinate synthase</fullName>
        <ecNumber evidence="2">6.3.4.5</ecNumber>
    </recommendedName>
</protein>
<dbReference type="RefSeq" id="WP_043387561.1">
    <property type="nucleotide sequence ID" value="NZ_BMUB01000001.1"/>
</dbReference>
<dbReference type="Pfam" id="PF00764">
    <property type="entry name" value="Arginosuc_synth"/>
    <property type="match status" value="1"/>
</dbReference>
<reference evidence="10" key="1">
    <citation type="journal article" date="2014" name="Int. J. Syst. Evol. Microbiol.">
        <title>Complete genome sequence of Corynebacterium casei LMG S-19264T (=DSM 44701T), isolated from a smear-ripened cheese.</title>
        <authorList>
            <consortium name="US DOE Joint Genome Institute (JGI-PGF)"/>
            <person name="Walter F."/>
            <person name="Albersmeier A."/>
            <person name="Kalinowski J."/>
            <person name="Ruckert C."/>
        </authorList>
    </citation>
    <scope>NUCLEOTIDE SEQUENCE</scope>
    <source>
        <strain evidence="10">JCM 4434</strain>
    </source>
</reference>